<feature type="transmembrane region" description="Helical" evidence="1">
    <location>
        <begin position="54"/>
        <end position="76"/>
    </location>
</feature>
<keyword evidence="1" id="KW-0812">Transmembrane</keyword>
<comment type="caution">
    <text evidence="3">The sequence shown here is derived from an EMBL/GenBank/DDBJ whole genome shotgun (WGS) entry which is preliminary data.</text>
</comment>
<dbReference type="eggNOG" id="ENOG503351P">
    <property type="taxonomic scope" value="Bacteria"/>
</dbReference>
<keyword evidence="1" id="KW-1133">Transmembrane helix</keyword>
<dbReference type="Pfam" id="PF18902">
    <property type="entry name" value="DUF5658"/>
    <property type="match status" value="1"/>
</dbReference>
<protein>
    <recommendedName>
        <fullName evidence="2">DUF5658 domain-containing protein</fullName>
    </recommendedName>
</protein>
<accession>A4BLG3</accession>
<dbReference type="STRING" id="314278.NB231_15063"/>
<keyword evidence="1" id="KW-0472">Membrane</keyword>
<evidence type="ECO:0000259" key="2">
    <source>
        <dbReference type="Pfam" id="PF18902"/>
    </source>
</evidence>
<dbReference type="AlphaFoldDB" id="A4BLG3"/>
<feature type="transmembrane region" description="Helical" evidence="1">
    <location>
        <begin position="88"/>
        <end position="115"/>
    </location>
</feature>
<dbReference type="InterPro" id="IPR043717">
    <property type="entry name" value="DUF5658"/>
</dbReference>
<dbReference type="HOGENOM" id="CLU_143473_0_0_6"/>
<name>A4BLG3_9GAMM</name>
<sequence>MFDVSLPTERRDGERRRRPIWGSRHFWLGGRRQGPRRAGGHDRSCYTDVYDSGVAVNVVMIMGGCVLDALLTLYLLDNGAIEANPLMAAALLLGVRPFVLLKVALTGSCLLLLAMHHRFILYRWLRVQQVLICLAIGYAVLLFYELGLIQLIT</sequence>
<evidence type="ECO:0000313" key="4">
    <source>
        <dbReference type="Proteomes" id="UP000003374"/>
    </source>
</evidence>
<evidence type="ECO:0000256" key="1">
    <source>
        <dbReference type="SAM" id="Phobius"/>
    </source>
</evidence>
<dbReference type="Proteomes" id="UP000003374">
    <property type="component" value="Unassembled WGS sequence"/>
</dbReference>
<feature type="domain" description="DUF5658" evidence="2">
    <location>
        <begin position="60"/>
        <end position="149"/>
    </location>
</feature>
<reference evidence="3 4" key="1">
    <citation type="submission" date="2006-02" db="EMBL/GenBank/DDBJ databases">
        <authorList>
            <person name="Waterbury J."/>
            <person name="Ferriera S."/>
            <person name="Johnson J."/>
            <person name="Kravitz S."/>
            <person name="Halpern A."/>
            <person name="Remington K."/>
            <person name="Beeson K."/>
            <person name="Tran B."/>
            <person name="Rogers Y.-H."/>
            <person name="Friedman R."/>
            <person name="Venter J.C."/>
        </authorList>
    </citation>
    <scope>NUCLEOTIDE SEQUENCE [LARGE SCALE GENOMIC DNA]</scope>
    <source>
        <strain evidence="3 4">Nb-231</strain>
    </source>
</reference>
<gene>
    <name evidence="3" type="ORF">NB231_15063</name>
</gene>
<dbReference type="RefSeq" id="WP_005004129.1">
    <property type="nucleotide sequence ID" value="NZ_CH672427.1"/>
</dbReference>
<evidence type="ECO:0000313" key="3">
    <source>
        <dbReference type="EMBL" id="EAR23151.1"/>
    </source>
</evidence>
<feature type="transmembrane region" description="Helical" evidence="1">
    <location>
        <begin position="127"/>
        <end position="149"/>
    </location>
</feature>
<proteinExistence type="predicted"/>
<dbReference type="EMBL" id="AAOF01000001">
    <property type="protein sequence ID" value="EAR23151.1"/>
    <property type="molecule type" value="Genomic_DNA"/>
</dbReference>
<organism evidence="3 4">
    <name type="scientific">Nitrococcus mobilis Nb-231</name>
    <dbReference type="NCBI Taxonomy" id="314278"/>
    <lineage>
        <taxon>Bacteria</taxon>
        <taxon>Pseudomonadati</taxon>
        <taxon>Pseudomonadota</taxon>
        <taxon>Gammaproteobacteria</taxon>
        <taxon>Chromatiales</taxon>
        <taxon>Ectothiorhodospiraceae</taxon>
        <taxon>Nitrococcus</taxon>
    </lineage>
</organism>
<keyword evidence="4" id="KW-1185">Reference proteome</keyword>